<name>A0A7L4YSJ8_9ACTN</name>
<protein>
    <submittedName>
        <fullName evidence="2">GNAT family N-acetyltransferase</fullName>
    </submittedName>
</protein>
<feature type="domain" description="N-acetyltransferase" evidence="1">
    <location>
        <begin position="22"/>
        <end position="172"/>
    </location>
</feature>
<dbReference type="OrthoDB" id="5638018at2"/>
<dbReference type="AlphaFoldDB" id="A0A7L4YSJ8"/>
<accession>A0A7L4YSJ8</accession>
<evidence type="ECO:0000259" key="1">
    <source>
        <dbReference type="PROSITE" id="PS51186"/>
    </source>
</evidence>
<dbReference type="InterPro" id="IPR000182">
    <property type="entry name" value="GNAT_dom"/>
</dbReference>
<dbReference type="Gene3D" id="3.40.630.30">
    <property type="match status" value="1"/>
</dbReference>
<gene>
    <name evidence="2" type="ORF">EK0264_18265</name>
</gene>
<dbReference type="Proteomes" id="UP000463857">
    <property type="component" value="Chromosome"/>
</dbReference>
<dbReference type="InterPro" id="IPR016181">
    <property type="entry name" value="Acyl_CoA_acyltransferase"/>
</dbReference>
<proteinExistence type="predicted"/>
<keyword evidence="3" id="KW-1185">Reference proteome</keyword>
<reference evidence="2 3" key="1">
    <citation type="journal article" date="2018" name="Int. J. Syst. Evol. Microbiol.">
        <title>Epidermidibacterium keratini gen. nov., sp. nov., a member of the family Sporichthyaceae, isolated from keratin epidermis.</title>
        <authorList>
            <person name="Lee D.G."/>
            <person name="Trujillo M.E."/>
            <person name="Kang S."/>
            <person name="Nam J.J."/>
            <person name="Kim Y.J."/>
        </authorList>
    </citation>
    <scope>NUCLEOTIDE SEQUENCE [LARGE SCALE GENOMIC DNA]</scope>
    <source>
        <strain evidence="2 3">EPI-7</strain>
    </source>
</reference>
<dbReference type="EMBL" id="CP047156">
    <property type="protein sequence ID" value="QHC02028.1"/>
    <property type="molecule type" value="Genomic_DNA"/>
</dbReference>
<dbReference type="SUPFAM" id="SSF55729">
    <property type="entry name" value="Acyl-CoA N-acyltransferases (Nat)"/>
    <property type="match status" value="1"/>
</dbReference>
<organism evidence="2 3">
    <name type="scientific">Epidermidibacterium keratini</name>
    <dbReference type="NCBI Taxonomy" id="1891644"/>
    <lineage>
        <taxon>Bacteria</taxon>
        <taxon>Bacillati</taxon>
        <taxon>Actinomycetota</taxon>
        <taxon>Actinomycetes</taxon>
        <taxon>Sporichthyales</taxon>
        <taxon>Sporichthyaceae</taxon>
        <taxon>Epidermidibacterium</taxon>
    </lineage>
</organism>
<dbReference type="PROSITE" id="PS51186">
    <property type="entry name" value="GNAT"/>
    <property type="match status" value="1"/>
</dbReference>
<keyword evidence="2" id="KW-0808">Transferase</keyword>
<evidence type="ECO:0000313" key="2">
    <source>
        <dbReference type="EMBL" id="QHC02028.1"/>
    </source>
</evidence>
<sequence length="172" mass="19453">MGFEKALLVRSAAGVSSARNSIMLRLIDTEAAWQRYTDSRIDVEAELGVDKTEARRMVDGLRAERARIGLDVFAAECDGEMVGAIGRFRMPYPNHGWARLQEVDVFPHWRGHGYGNAMIIAMLRLLEAEGVERVIVGADEDDWPLQWYRRLGFRDVARVRRPQSGKGTYVST</sequence>
<dbReference type="GO" id="GO:0016747">
    <property type="term" value="F:acyltransferase activity, transferring groups other than amino-acyl groups"/>
    <property type="evidence" value="ECO:0007669"/>
    <property type="project" value="InterPro"/>
</dbReference>
<dbReference type="Pfam" id="PF13508">
    <property type="entry name" value="Acetyltransf_7"/>
    <property type="match status" value="1"/>
</dbReference>
<dbReference type="KEGG" id="eke:EK0264_18265"/>
<evidence type="ECO:0000313" key="3">
    <source>
        <dbReference type="Proteomes" id="UP000463857"/>
    </source>
</evidence>
<dbReference type="InParanoid" id="A0A7L4YSJ8"/>
<dbReference type="CDD" id="cd04301">
    <property type="entry name" value="NAT_SF"/>
    <property type="match status" value="1"/>
</dbReference>
<dbReference type="RefSeq" id="WP_159547152.1">
    <property type="nucleotide sequence ID" value="NZ_CP047156.1"/>
</dbReference>